<proteinExistence type="predicted"/>
<gene>
    <name evidence="3" type="ORF">HH214_19155</name>
</gene>
<organism evidence="3 4">
    <name type="scientific">Mucilaginibacter robiniae</name>
    <dbReference type="NCBI Taxonomy" id="2728022"/>
    <lineage>
        <taxon>Bacteria</taxon>
        <taxon>Pseudomonadati</taxon>
        <taxon>Bacteroidota</taxon>
        <taxon>Sphingobacteriia</taxon>
        <taxon>Sphingobacteriales</taxon>
        <taxon>Sphingobacteriaceae</taxon>
        <taxon>Mucilaginibacter</taxon>
    </lineage>
</organism>
<dbReference type="EMBL" id="CP051682">
    <property type="protein sequence ID" value="QJD97844.1"/>
    <property type="molecule type" value="Genomic_DNA"/>
</dbReference>
<accession>A0A7L5E7N4</accession>
<dbReference type="InterPro" id="IPR050218">
    <property type="entry name" value="LptD"/>
</dbReference>
<name>A0A7L5E7N4_9SPHI</name>
<dbReference type="PANTHER" id="PTHR30189:SF1">
    <property type="entry name" value="LPS-ASSEMBLY PROTEIN LPTD"/>
    <property type="match status" value="1"/>
</dbReference>
<dbReference type="Proteomes" id="UP000503278">
    <property type="component" value="Chromosome"/>
</dbReference>
<evidence type="ECO:0000313" key="4">
    <source>
        <dbReference type="Proteomes" id="UP000503278"/>
    </source>
</evidence>
<dbReference type="GO" id="GO:1990351">
    <property type="term" value="C:transporter complex"/>
    <property type="evidence" value="ECO:0007669"/>
    <property type="project" value="TreeGrafter"/>
</dbReference>
<dbReference type="PANTHER" id="PTHR30189">
    <property type="entry name" value="LPS-ASSEMBLY PROTEIN"/>
    <property type="match status" value="1"/>
</dbReference>
<evidence type="ECO:0000256" key="1">
    <source>
        <dbReference type="SAM" id="MobiDB-lite"/>
    </source>
</evidence>
<sequence length="906" mass="101515">MKLVSFFFLLGTILILNSIAIAGRHSYSKPVLLADTIIKLDTVKDKKILAPAKARENARTKKGGAKSASATNDTTKKSKSGLKSQVNAKGDDLSYFDIEKNIGYYYGNARVTYEDFELDADFIRVDKNKHLIFASGLVNPKTHRYQNKPIAKSKGQNPVIADSLYYNYETKKIKAWNTSGEQEGNYITGGQTKKLNETEVAYNNILFSTCSLPYPETHFGIVITKGIGEKNKIISGPAYLEIEGVPLPIAIPFGFFPKPDHRTSGVILPSFGEDSRLGFYLRQFGYYVGINDNLDLTTTGTLYSRGSFEAGTTARYLKRYEYQGTLTFNFGAHNYGVQGDPYQKDFSVIWNHSQDANAHPGSTFSASVNAATSTFYQNNVATTNYNVQAITQNNLRSSIAYSKTWAGTPFNFTANLSHSQDLTAKTVSLELPTFNFNMTSISPFDSKDRVGDQKWYQRITVAYSLQGTNKINSEPESQIFKGDNLLKKLQSGFQHQIPIGLNLNVLKYFQFNANSTYTERWYFQSTRQYYERGSISGNATPLVDTVQGFTRAGDYNVSAGLSTKIYSEASFKGTLKKLRLVSTPSLSLSYRPDFGDPKYGYYRTIVSGAVLPYQVVSSRYSIYQYSVYGGPSQGKSASLNLNVDNTLEGKLKARSTDTSGADRKISILQGLSFATSYNFAADSFRLSPISFNAHTTVLNQKVSLSLNGVLDPYASQIKDSISNNQIQRFYRRIDRYTFQDGKFPTLNTLNFSMNFSLNSSKNKRTNSPPSNTLQSLNRQQADELALINSDPEAYVDFNVPYNVNVNYNFTYNNGGLTKTISNTINASGDVNVTPKWKVQYTTGFDVKAAKITTTSFSIYRDLHCWDLSFRWLPFGYYKSFSVDLRVKASILQDLKLSKRKDYYNNQ</sequence>
<reference evidence="3 4" key="1">
    <citation type="submission" date="2020-04" db="EMBL/GenBank/DDBJ databases">
        <title>Genome sequencing of novel species.</title>
        <authorList>
            <person name="Heo J."/>
            <person name="Kim S.-J."/>
            <person name="Kim J.-S."/>
            <person name="Hong S.-B."/>
            <person name="Kwon S.-W."/>
        </authorList>
    </citation>
    <scope>NUCLEOTIDE SEQUENCE [LARGE SCALE GENOMIC DNA]</scope>
    <source>
        <strain evidence="3 4">F39-2</strain>
    </source>
</reference>
<dbReference type="Pfam" id="PF19838">
    <property type="entry name" value="LptD_2"/>
    <property type="match status" value="1"/>
</dbReference>
<dbReference type="AlphaFoldDB" id="A0A7L5E7N4"/>
<protein>
    <submittedName>
        <fullName evidence="3">LPS-assembly protein LptD</fullName>
    </submittedName>
</protein>
<evidence type="ECO:0000313" key="3">
    <source>
        <dbReference type="EMBL" id="QJD97844.1"/>
    </source>
</evidence>
<dbReference type="KEGG" id="mrob:HH214_19155"/>
<dbReference type="GO" id="GO:0009279">
    <property type="term" value="C:cell outer membrane"/>
    <property type="evidence" value="ECO:0007669"/>
    <property type="project" value="TreeGrafter"/>
</dbReference>
<feature type="region of interest" description="Disordered" evidence="1">
    <location>
        <begin position="54"/>
        <end position="83"/>
    </location>
</feature>
<feature type="domain" description="LPS-assembly protein LptD central" evidence="2">
    <location>
        <begin position="233"/>
        <end position="713"/>
    </location>
</feature>
<dbReference type="RefSeq" id="WP_169610378.1">
    <property type="nucleotide sequence ID" value="NZ_CP051682.1"/>
</dbReference>
<keyword evidence="4" id="KW-1185">Reference proteome</keyword>
<evidence type="ECO:0000259" key="2">
    <source>
        <dbReference type="Pfam" id="PF19838"/>
    </source>
</evidence>
<dbReference type="InterPro" id="IPR045659">
    <property type="entry name" value="LptD_2"/>
</dbReference>